<gene>
    <name evidence="1" type="ORF">AFI02nite_34070</name>
</gene>
<dbReference type="RefSeq" id="WP_146865867.1">
    <property type="nucleotide sequence ID" value="NZ_BJTZ01000029.1"/>
</dbReference>
<dbReference type="EMBL" id="BJTZ01000029">
    <property type="protein sequence ID" value="GEK15371.1"/>
    <property type="molecule type" value="Genomic_DNA"/>
</dbReference>
<comment type="caution">
    <text evidence="1">The sequence shown here is derived from an EMBL/GenBank/DDBJ whole genome shotgun (WGS) entry which is preliminary data.</text>
</comment>
<dbReference type="AlphaFoldDB" id="A0A510UPJ7"/>
<proteinExistence type="predicted"/>
<evidence type="ECO:0000313" key="1">
    <source>
        <dbReference type="EMBL" id="GEK15371.1"/>
    </source>
</evidence>
<organism evidence="1 2">
    <name type="scientific">Aliivibrio fischeri</name>
    <name type="common">Vibrio fischeri</name>
    <dbReference type="NCBI Taxonomy" id="668"/>
    <lineage>
        <taxon>Bacteria</taxon>
        <taxon>Pseudomonadati</taxon>
        <taxon>Pseudomonadota</taxon>
        <taxon>Gammaproteobacteria</taxon>
        <taxon>Vibrionales</taxon>
        <taxon>Vibrionaceae</taxon>
        <taxon>Aliivibrio</taxon>
    </lineage>
</organism>
<evidence type="ECO:0000313" key="2">
    <source>
        <dbReference type="Proteomes" id="UP000321787"/>
    </source>
</evidence>
<reference evidence="1 2" key="1">
    <citation type="submission" date="2019-07" db="EMBL/GenBank/DDBJ databases">
        <title>Whole genome shotgun sequence of Aliivibrio fischeri NBRC 101058.</title>
        <authorList>
            <person name="Hosoyama A."/>
            <person name="Uohara A."/>
            <person name="Ohji S."/>
            <person name="Ichikawa N."/>
        </authorList>
    </citation>
    <scope>NUCLEOTIDE SEQUENCE [LARGE SCALE GENOMIC DNA]</scope>
    <source>
        <strain evidence="1 2">NBRC 101058</strain>
    </source>
</reference>
<protein>
    <submittedName>
        <fullName evidence="1">Uncharacterized protein</fullName>
    </submittedName>
</protein>
<accession>A0A510UPJ7</accession>
<sequence>MTQTITQSAALALAYFKEGYSYGDDNHILFELVSNGGDLEFFTWVLEQIIPITEQYLEQFTLENPDKYYLFYGDAYPEQLKALLSIEHNPTQQSVEQCIDKTLDIITQQMRDIRQ</sequence>
<name>A0A510UPJ7_ALIFS</name>
<dbReference type="Proteomes" id="UP000321787">
    <property type="component" value="Unassembled WGS sequence"/>
</dbReference>